<evidence type="ECO:0000256" key="3">
    <source>
        <dbReference type="ARBA" id="ARBA00022640"/>
    </source>
</evidence>
<evidence type="ECO:0000256" key="1">
    <source>
        <dbReference type="ARBA" id="ARBA00004229"/>
    </source>
</evidence>
<name>A0A812RLB6_SYMPI</name>
<dbReference type="InterPro" id="IPR022796">
    <property type="entry name" value="Chloroa_b-bind"/>
</dbReference>
<accession>A0A812RLB6</accession>
<evidence type="ECO:0008006" key="6">
    <source>
        <dbReference type="Google" id="ProtNLM"/>
    </source>
</evidence>
<dbReference type="GO" id="GO:0009507">
    <property type="term" value="C:chloroplast"/>
    <property type="evidence" value="ECO:0007669"/>
    <property type="project" value="UniProtKB-SubCell"/>
</dbReference>
<comment type="caution">
    <text evidence="4">The sequence shown here is derived from an EMBL/GenBank/DDBJ whole genome shotgun (WGS) entry which is preliminary data.</text>
</comment>
<dbReference type="Proteomes" id="UP000649617">
    <property type="component" value="Unassembled WGS sequence"/>
</dbReference>
<keyword evidence="2" id="KW-0150">Chloroplast</keyword>
<dbReference type="SUPFAM" id="SSF103511">
    <property type="entry name" value="Chlorophyll a-b binding protein"/>
    <property type="match status" value="1"/>
</dbReference>
<keyword evidence="3" id="KW-0934">Plastid</keyword>
<proteinExistence type="predicted"/>
<dbReference type="AlphaFoldDB" id="A0A812RLB6"/>
<gene>
    <name evidence="4" type="ORF">SPIL2461_LOCUS10772</name>
</gene>
<dbReference type="Pfam" id="PF00504">
    <property type="entry name" value="Chloroa_b-bind"/>
    <property type="match status" value="1"/>
</dbReference>
<protein>
    <recommendedName>
        <fullName evidence="6">Chlorophyll a-b binding protein, chloroplastic</fullName>
    </recommendedName>
</protein>
<dbReference type="Gene3D" id="1.10.3460.10">
    <property type="entry name" value="Chlorophyll a/b binding protein domain"/>
    <property type="match status" value="1"/>
</dbReference>
<sequence>MLAFVGLVVPEFVRIPGPDACYGAKTVVDAHNACVGNPPFPFLINTGDFFAGNDDQTGPLFQVYAFCGFVEMLTTFAKSCNVSNKPGLTLENAGDYALGTQFLPSDPVKVKEMKLKELKNGRLAMLAFGGAITQ</sequence>
<feature type="non-terminal residue" evidence="4">
    <location>
        <position position="134"/>
    </location>
</feature>
<dbReference type="EMBL" id="CAJNIZ010020624">
    <property type="protein sequence ID" value="CAE7443091.1"/>
    <property type="molecule type" value="Genomic_DNA"/>
</dbReference>
<organism evidence="4 5">
    <name type="scientific">Symbiodinium pilosum</name>
    <name type="common">Dinoflagellate</name>
    <dbReference type="NCBI Taxonomy" id="2952"/>
    <lineage>
        <taxon>Eukaryota</taxon>
        <taxon>Sar</taxon>
        <taxon>Alveolata</taxon>
        <taxon>Dinophyceae</taxon>
        <taxon>Suessiales</taxon>
        <taxon>Symbiodiniaceae</taxon>
        <taxon>Symbiodinium</taxon>
    </lineage>
</organism>
<reference evidence="4" key="1">
    <citation type="submission" date="2021-02" db="EMBL/GenBank/DDBJ databases">
        <authorList>
            <person name="Dougan E. K."/>
            <person name="Rhodes N."/>
            <person name="Thang M."/>
            <person name="Chan C."/>
        </authorList>
    </citation>
    <scope>NUCLEOTIDE SEQUENCE</scope>
</reference>
<evidence type="ECO:0000256" key="2">
    <source>
        <dbReference type="ARBA" id="ARBA00022528"/>
    </source>
</evidence>
<dbReference type="OrthoDB" id="423598at2759"/>
<comment type="subcellular location">
    <subcellularLocation>
        <location evidence="1">Plastid</location>
        <location evidence="1">Chloroplast</location>
    </subcellularLocation>
</comment>
<keyword evidence="5" id="KW-1185">Reference proteome</keyword>
<evidence type="ECO:0000313" key="5">
    <source>
        <dbReference type="Proteomes" id="UP000649617"/>
    </source>
</evidence>
<evidence type="ECO:0000313" key="4">
    <source>
        <dbReference type="EMBL" id="CAE7443091.1"/>
    </source>
</evidence>